<evidence type="ECO:0000256" key="3">
    <source>
        <dbReference type="ARBA" id="ARBA00022692"/>
    </source>
</evidence>
<keyword evidence="2" id="KW-0813">Transport</keyword>
<feature type="transmembrane region" description="Helical" evidence="6">
    <location>
        <begin position="97"/>
        <end position="119"/>
    </location>
</feature>
<keyword evidence="5 6" id="KW-0472">Membrane</keyword>
<dbReference type="SUPFAM" id="SSF103473">
    <property type="entry name" value="MFS general substrate transporter"/>
    <property type="match status" value="1"/>
</dbReference>
<evidence type="ECO:0000259" key="7">
    <source>
        <dbReference type="PROSITE" id="PS50850"/>
    </source>
</evidence>
<name>A0A061RR97_9CHLO</name>
<dbReference type="GO" id="GO:0016020">
    <property type="term" value="C:membrane"/>
    <property type="evidence" value="ECO:0007669"/>
    <property type="project" value="UniProtKB-SubCell"/>
</dbReference>
<feature type="non-terminal residue" evidence="8">
    <location>
        <position position="1"/>
    </location>
</feature>
<dbReference type="InterPro" id="IPR011701">
    <property type="entry name" value="MFS"/>
</dbReference>
<evidence type="ECO:0000256" key="2">
    <source>
        <dbReference type="ARBA" id="ARBA00022448"/>
    </source>
</evidence>
<reference evidence="8" key="1">
    <citation type="submission" date="2014-05" db="EMBL/GenBank/DDBJ databases">
        <title>The transcriptome of the halophilic microalga Tetraselmis sp. GSL018 isolated from the Great Salt Lake, Utah.</title>
        <authorList>
            <person name="Jinkerson R.E."/>
            <person name="D'Adamo S."/>
            <person name="Posewitz M.C."/>
        </authorList>
    </citation>
    <scope>NUCLEOTIDE SEQUENCE</scope>
    <source>
        <strain evidence="8">GSL018</strain>
    </source>
</reference>
<dbReference type="GO" id="GO:0022857">
    <property type="term" value="F:transmembrane transporter activity"/>
    <property type="evidence" value="ECO:0007669"/>
    <property type="project" value="InterPro"/>
</dbReference>
<feature type="transmembrane region" description="Helical" evidence="6">
    <location>
        <begin position="70"/>
        <end position="91"/>
    </location>
</feature>
<dbReference type="EMBL" id="GBEZ01012867">
    <property type="protein sequence ID" value="JAC73061.1"/>
    <property type="molecule type" value="Transcribed_RNA"/>
</dbReference>
<dbReference type="PROSITE" id="PS50850">
    <property type="entry name" value="MFS"/>
    <property type="match status" value="1"/>
</dbReference>
<dbReference type="InterPro" id="IPR020846">
    <property type="entry name" value="MFS_dom"/>
</dbReference>
<feature type="transmembrane region" description="Helical" evidence="6">
    <location>
        <begin position="12"/>
        <end position="31"/>
    </location>
</feature>
<dbReference type="PANTHER" id="PTHR23511:SF34">
    <property type="entry name" value="SYNAPTIC VESICLE GLYCOPROTEIN 2"/>
    <property type="match status" value="1"/>
</dbReference>
<evidence type="ECO:0000313" key="8">
    <source>
        <dbReference type="EMBL" id="JAC73061.1"/>
    </source>
</evidence>
<organism evidence="8">
    <name type="scientific">Tetraselmis sp. GSL018</name>
    <dbReference type="NCBI Taxonomy" id="582737"/>
    <lineage>
        <taxon>Eukaryota</taxon>
        <taxon>Viridiplantae</taxon>
        <taxon>Chlorophyta</taxon>
        <taxon>core chlorophytes</taxon>
        <taxon>Chlorodendrophyceae</taxon>
        <taxon>Chlorodendrales</taxon>
        <taxon>Chlorodendraceae</taxon>
        <taxon>Tetraselmis</taxon>
    </lineage>
</organism>
<protein>
    <submittedName>
        <fullName evidence="8">Organic cation carnitine transporter 7-like</fullName>
    </submittedName>
</protein>
<feature type="domain" description="Major facilitator superfamily (MFS) profile" evidence="7">
    <location>
        <begin position="1"/>
        <end position="120"/>
    </location>
</feature>
<evidence type="ECO:0000256" key="6">
    <source>
        <dbReference type="SAM" id="Phobius"/>
    </source>
</evidence>
<dbReference type="Gene3D" id="1.20.1250.20">
    <property type="entry name" value="MFS general substrate transporter like domains"/>
    <property type="match status" value="1"/>
</dbReference>
<proteinExistence type="predicted"/>
<evidence type="ECO:0000256" key="5">
    <source>
        <dbReference type="ARBA" id="ARBA00023136"/>
    </source>
</evidence>
<dbReference type="InterPro" id="IPR036259">
    <property type="entry name" value="MFS_trans_sf"/>
</dbReference>
<evidence type="ECO:0000256" key="1">
    <source>
        <dbReference type="ARBA" id="ARBA00004141"/>
    </source>
</evidence>
<dbReference type="Pfam" id="PF07690">
    <property type="entry name" value="MFS_1"/>
    <property type="match status" value="1"/>
</dbReference>
<feature type="transmembrane region" description="Helical" evidence="6">
    <location>
        <begin position="37"/>
        <end position="58"/>
    </location>
</feature>
<evidence type="ECO:0000256" key="4">
    <source>
        <dbReference type="ARBA" id="ARBA00022989"/>
    </source>
</evidence>
<sequence>IGTIANPGRKPVMQITLFLSSVPALLCSIAPNYTVLVALRFLVGAGAACDPVLFTYFLELLPEEHRGKQVVALTLVWMMSLIFEAGLAWAMLTDSGWRAFLLASSVPALLAWAASWSVVW</sequence>
<gene>
    <name evidence="8" type="ORF">TSPGSL018_29827</name>
</gene>
<dbReference type="PANTHER" id="PTHR23511">
    <property type="entry name" value="SYNAPTIC VESICLE GLYCOPROTEIN 2"/>
    <property type="match status" value="1"/>
</dbReference>
<accession>A0A061RR97</accession>
<keyword evidence="4 6" id="KW-1133">Transmembrane helix</keyword>
<comment type="subcellular location">
    <subcellularLocation>
        <location evidence="1">Membrane</location>
        <topology evidence="1">Multi-pass membrane protein</topology>
    </subcellularLocation>
</comment>
<dbReference type="AlphaFoldDB" id="A0A061RR97"/>
<keyword evidence="3 6" id="KW-0812">Transmembrane</keyword>